<dbReference type="Pfam" id="PF26308">
    <property type="entry name" value="YopA_M"/>
    <property type="match status" value="1"/>
</dbReference>
<evidence type="ECO:0000259" key="2">
    <source>
        <dbReference type="Pfam" id="PF26308"/>
    </source>
</evidence>
<feature type="domain" description="YopA central" evidence="2">
    <location>
        <begin position="110"/>
        <end position="242"/>
    </location>
</feature>
<proteinExistence type="predicted"/>
<organism evidence="3 4">
    <name type="scientific">Peptostreptococcus porci</name>
    <dbReference type="NCBI Taxonomy" id="2652282"/>
    <lineage>
        <taxon>Bacteria</taxon>
        <taxon>Bacillati</taxon>
        <taxon>Bacillota</taxon>
        <taxon>Clostridia</taxon>
        <taxon>Peptostreptococcales</taxon>
        <taxon>Peptostreptococcaceae</taxon>
        <taxon>Peptostreptococcus</taxon>
    </lineage>
</organism>
<dbReference type="AlphaFoldDB" id="A0A6N7XHD5"/>
<comment type="caution">
    <text evidence="3">The sequence shown here is derived from an EMBL/GenBank/DDBJ whole genome shotgun (WGS) entry which is preliminary data.</text>
</comment>
<dbReference type="Proteomes" id="UP000440713">
    <property type="component" value="Unassembled WGS sequence"/>
</dbReference>
<keyword evidence="1" id="KW-0812">Transmembrane</keyword>
<keyword evidence="1" id="KW-0472">Membrane</keyword>
<evidence type="ECO:0000256" key="1">
    <source>
        <dbReference type="SAM" id="Phobius"/>
    </source>
</evidence>
<protein>
    <recommendedName>
        <fullName evidence="2">YopA central domain-containing protein</fullName>
    </recommendedName>
</protein>
<feature type="transmembrane region" description="Helical" evidence="1">
    <location>
        <begin position="390"/>
        <end position="409"/>
    </location>
</feature>
<evidence type="ECO:0000313" key="3">
    <source>
        <dbReference type="EMBL" id="MST63023.1"/>
    </source>
</evidence>
<gene>
    <name evidence="3" type="ORF">FYJ71_08745</name>
</gene>
<name>A0A6N7XHD5_9FIRM</name>
<sequence>MFIIGEAVKSRYCMNEIGEDLVIYSGKFHIYSDIQLKCDGVLYYKLSEPVSINFSAKIYKFEDLSEIDLINFSKEATLEISGYKLMSIEIESINNGEIIGYVNDNVIKSKDNSVQYIQFDILNMDKIPGKLVNYDDLVYAGRLEFKVNDYKITIDKSYNYNKDFHNRLVSRNGSVITHTGKIEKYDGTMFNTRNIYKLITQLSIALSFSCGRFIAIPNCFGYSNSKEVYRSWHKMYSNNYQFVFNWTSTISNYYNFEKYLSLMTKKLEETYYFDAFSSILDWYVESLNGINMGNNIISIQTALEMLSYVVLVELERVFSREEYDNRAANQNIRELLKFCSIDHDIPFAVSGRNYNSKIKMDSVDLITQYRNIVVHPSKKNHNIHLDFEEMWNIVLCGISYIELVILYIINYRGEYTNRFKDLRFGDVETVPWSKK</sequence>
<keyword evidence="1" id="KW-1133">Transmembrane helix</keyword>
<evidence type="ECO:0000313" key="4">
    <source>
        <dbReference type="Proteomes" id="UP000440713"/>
    </source>
</evidence>
<dbReference type="RefSeq" id="WP_277087348.1">
    <property type="nucleotide sequence ID" value="NZ_JAQYHJ010000065.1"/>
</dbReference>
<accession>A0A6N7XHD5</accession>
<keyword evidence="4" id="KW-1185">Reference proteome</keyword>
<reference evidence="3 4" key="1">
    <citation type="submission" date="2019-08" db="EMBL/GenBank/DDBJ databases">
        <title>In-depth cultivation of the pig gut microbiome towards novel bacterial diversity and tailored functional studies.</title>
        <authorList>
            <person name="Wylensek D."/>
            <person name="Hitch T.C.A."/>
            <person name="Clavel T."/>
        </authorList>
    </citation>
    <scope>NUCLEOTIDE SEQUENCE [LARGE SCALE GENOMIC DNA]</scope>
    <source>
        <strain evidence="3 4">WCA-SAB-591-4A-A</strain>
    </source>
</reference>
<dbReference type="EMBL" id="VUNE01000005">
    <property type="protein sequence ID" value="MST63023.1"/>
    <property type="molecule type" value="Genomic_DNA"/>
</dbReference>
<dbReference type="InterPro" id="IPR058684">
    <property type="entry name" value="YopA_M"/>
</dbReference>